<evidence type="ECO:0000313" key="2">
    <source>
        <dbReference type="EMBL" id="TSA82988.1"/>
    </source>
</evidence>
<evidence type="ECO:0000256" key="1">
    <source>
        <dbReference type="SAM" id="SignalP"/>
    </source>
</evidence>
<evidence type="ECO:0000313" key="3">
    <source>
        <dbReference type="Proteomes" id="UP000316092"/>
    </source>
</evidence>
<reference evidence="2 3" key="1">
    <citation type="submission" date="2019-07" db="EMBL/GenBank/DDBJ databases">
        <title>Deinococcus detaillus sp. nov., isolated from humus soil in Antarctica.</title>
        <authorList>
            <person name="Zhang K."/>
        </authorList>
    </citation>
    <scope>NUCLEOTIDE SEQUENCE [LARGE SCALE GENOMIC DNA]</scope>
    <source>
        <strain evidence="2 3">H1</strain>
    </source>
</reference>
<dbReference type="AlphaFoldDB" id="A0A553URZ7"/>
<keyword evidence="3" id="KW-1185">Reference proteome</keyword>
<organism evidence="2 3">
    <name type="scientific">Deinococcus detaillensis</name>
    <dbReference type="NCBI Taxonomy" id="2592048"/>
    <lineage>
        <taxon>Bacteria</taxon>
        <taxon>Thermotogati</taxon>
        <taxon>Deinococcota</taxon>
        <taxon>Deinococci</taxon>
        <taxon>Deinococcales</taxon>
        <taxon>Deinococcaceae</taxon>
        <taxon>Deinococcus</taxon>
    </lineage>
</organism>
<dbReference type="EMBL" id="VKDB01000015">
    <property type="protein sequence ID" value="TSA82988.1"/>
    <property type="molecule type" value="Genomic_DNA"/>
</dbReference>
<dbReference type="RefSeq" id="WP_143721209.1">
    <property type="nucleotide sequence ID" value="NZ_VKDB01000015.1"/>
</dbReference>
<proteinExistence type="predicted"/>
<gene>
    <name evidence="2" type="ORF">FNU79_12765</name>
</gene>
<dbReference type="Proteomes" id="UP000316092">
    <property type="component" value="Unassembled WGS sequence"/>
</dbReference>
<feature type="signal peptide" evidence="1">
    <location>
        <begin position="1"/>
        <end position="19"/>
    </location>
</feature>
<keyword evidence="1" id="KW-0732">Signal</keyword>
<accession>A0A553URZ7</accession>
<protein>
    <submittedName>
        <fullName evidence="2">Uncharacterized protein</fullName>
    </submittedName>
</protein>
<sequence>MNRKTVVLILAGLLGSALAQDRVMEVRVKTIKNGVELDASSGPKRFLCVADQVTHELAISGRKLMTKGKFLTVTFDLVDNHLSMEAHDKIWPLKSNQVRLTCVKDQIQSQVGRDIEVTDSE</sequence>
<comment type="caution">
    <text evidence="2">The sequence shown here is derived from an EMBL/GenBank/DDBJ whole genome shotgun (WGS) entry which is preliminary data.</text>
</comment>
<feature type="chain" id="PRO_5022166644" evidence="1">
    <location>
        <begin position="20"/>
        <end position="121"/>
    </location>
</feature>
<name>A0A553URZ7_9DEIO</name>